<reference evidence="6 9" key="2">
    <citation type="submission" date="2019-12" db="EMBL/GenBank/DDBJ databases">
        <authorList>
            <person name="Zheng J."/>
        </authorList>
    </citation>
    <scope>NUCLEOTIDE SEQUENCE [LARGE SCALE GENOMIC DNA]</scope>
    <source>
        <strain evidence="6 9">DSM 27347</strain>
    </source>
</reference>
<protein>
    <recommendedName>
        <fullName evidence="3">Flagellin</fullName>
    </recommendedName>
</protein>
<comment type="subcellular location">
    <subcellularLocation>
        <location evidence="3">Secreted</location>
    </subcellularLocation>
    <subcellularLocation>
        <location evidence="3">Bacterial flagellum</location>
    </subcellularLocation>
</comment>
<gene>
    <name evidence="6" type="ORF">GQR91_04430</name>
    <name evidence="7" type="ORF">SAMN05216557_101914</name>
</gene>
<proteinExistence type="inferred from homology"/>
<feature type="domain" description="Flagellin N-terminal" evidence="4">
    <location>
        <begin position="3"/>
        <end position="136"/>
    </location>
</feature>
<dbReference type="Pfam" id="PF00700">
    <property type="entry name" value="Flagellin_C"/>
    <property type="match status" value="1"/>
</dbReference>
<evidence type="ECO:0000256" key="2">
    <source>
        <dbReference type="ARBA" id="ARBA00023143"/>
    </source>
</evidence>
<dbReference type="GO" id="GO:0005576">
    <property type="term" value="C:extracellular region"/>
    <property type="evidence" value="ECO:0007669"/>
    <property type="project" value="UniProtKB-SubCell"/>
</dbReference>
<dbReference type="RefSeq" id="WP_149681308.1">
    <property type="nucleotide sequence ID" value="NZ_FNBI01000001.1"/>
</dbReference>
<keyword evidence="8" id="KW-1185">Reference proteome</keyword>
<dbReference type="InterPro" id="IPR046358">
    <property type="entry name" value="Flagellin_C"/>
</dbReference>
<evidence type="ECO:0000256" key="3">
    <source>
        <dbReference type="RuleBase" id="RU362073"/>
    </source>
</evidence>
<reference evidence="7 8" key="1">
    <citation type="submission" date="2016-10" db="EMBL/GenBank/DDBJ databases">
        <authorList>
            <person name="Varghese N."/>
            <person name="Submissions S."/>
        </authorList>
    </citation>
    <scope>NUCLEOTIDE SEQUENCE [LARGE SCALE GENOMIC DNA]</scope>
    <source>
        <strain evidence="7 8">S7-754</strain>
    </source>
</reference>
<keyword evidence="3" id="KW-0964">Secreted</keyword>
<dbReference type="InterPro" id="IPR001492">
    <property type="entry name" value="Flagellin"/>
</dbReference>
<keyword evidence="2 3" id="KW-0975">Bacterial flagellum</keyword>
<dbReference type="SUPFAM" id="SSF64518">
    <property type="entry name" value="Phase 1 flagellin"/>
    <property type="match status" value="1"/>
</dbReference>
<evidence type="ECO:0000313" key="9">
    <source>
        <dbReference type="Proteomes" id="UP000436801"/>
    </source>
</evidence>
<organism evidence="7 8">
    <name type="scientific">Sphingomonas carotinifaciens</name>
    <dbReference type="NCBI Taxonomy" id="1166323"/>
    <lineage>
        <taxon>Bacteria</taxon>
        <taxon>Pseudomonadati</taxon>
        <taxon>Pseudomonadota</taxon>
        <taxon>Alphaproteobacteria</taxon>
        <taxon>Sphingomonadales</taxon>
        <taxon>Sphingomonadaceae</taxon>
        <taxon>Sphingomonas</taxon>
    </lineage>
</organism>
<accession>A0A1G7GJN3</accession>
<evidence type="ECO:0000259" key="4">
    <source>
        <dbReference type="Pfam" id="PF00669"/>
    </source>
</evidence>
<evidence type="ECO:0000259" key="5">
    <source>
        <dbReference type="Pfam" id="PF00700"/>
    </source>
</evidence>
<dbReference type="EMBL" id="WSUT01000005">
    <property type="protein sequence ID" value="MWC42906.1"/>
    <property type="molecule type" value="Genomic_DNA"/>
</dbReference>
<comment type="similarity">
    <text evidence="1 3">Belongs to the bacterial flagellin family.</text>
</comment>
<keyword evidence="7" id="KW-0969">Cilium</keyword>
<dbReference type="AlphaFoldDB" id="A0A1G7GJN3"/>
<evidence type="ECO:0000313" key="6">
    <source>
        <dbReference type="EMBL" id="MWC42906.1"/>
    </source>
</evidence>
<name>A0A1G7GJN3_9SPHN</name>
<keyword evidence="7" id="KW-0966">Cell projection</keyword>
<evidence type="ECO:0000313" key="7">
    <source>
        <dbReference type="EMBL" id="SDE88326.1"/>
    </source>
</evidence>
<dbReference type="PANTHER" id="PTHR42792:SF1">
    <property type="entry name" value="FLAGELLAR HOOK-ASSOCIATED PROTEIN 3"/>
    <property type="match status" value="1"/>
</dbReference>
<dbReference type="Pfam" id="PF00669">
    <property type="entry name" value="Flagellin_N"/>
    <property type="match status" value="1"/>
</dbReference>
<dbReference type="Proteomes" id="UP000436801">
    <property type="component" value="Unassembled WGS sequence"/>
</dbReference>
<evidence type="ECO:0000313" key="8">
    <source>
        <dbReference type="Proteomes" id="UP000323502"/>
    </source>
</evidence>
<comment type="function">
    <text evidence="3">Flagellin is the subunit protein which polymerizes to form the filaments of bacterial flagella.</text>
</comment>
<evidence type="ECO:0000256" key="1">
    <source>
        <dbReference type="ARBA" id="ARBA00005709"/>
    </source>
</evidence>
<dbReference type="GO" id="GO:0009288">
    <property type="term" value="C:bacterial-type flagellum"/>
    <property type="evidence" value="ECO:0007669"/>
    <property type="project" value="UniProtKB-SubCell"/>
</dbReference>
<dbReference type="PANTHER" id="PTHR42792">
    <property type="entry name" value="FLAGELLIN"/>
    <property type="match status" value="1"/>
</dbReference>
<dbReference type="GO" id="GO:0005198">
    <property type="term" value="F:structural molecule activity"/>
    <property type="evidence" value="ECO:0007669"/>
    <property type="project" value="UniProtKB-UniRule"/>
</dbReference>
<feature type="domain" description="Flagellin C-terminal" evidence="5">
    <location>
        <begin position="218"/>
        <end position="299"/>
    </location>
</feature>
<dbReference type="Proteomes" id="UP000323502">
    <property type="component" value="Unassembled WGS sequence"/>
</dbReference>
<keyword evidence="7" id="KW-0282">Flagellum</keyword>
<dbReference type="Gene3D" id="1.20.1330.10">
    <property type="entry name" value="f41 fragment of flagellin, N-terminal domain"/>
    <property type="match status" value="1"/>
</dbReference>
<dbReference type="OrthoDB" id="7389561at2"/>
<dbReference type="EMBL" id="FNBI01000001">
    <property type="protein sequence ID" value="SDE88326.1"/>
    <property type="molecule type" value="Genomic_DNA"/>
</dbReference>
<sequence length="300" mass="31382">MQISSNLFYSQASARMNALSDRATTLQTQIATGKRVLSPTDDAVATQKIAQFDRQDAADGVYKTNLSLAGSLIGQADSALSSMATQVQRAIELTTKAGNGTLTDANRKTIAEELDSVLGTLVTLANSNDARGQPLFGTAAGMAAVEKGAAGYTFPPTVVSEIPIADGQTIQATESAKRVFQIGDPVTGTNTLDVLATLTAALRDGGDVTGAVGEALDKLKTGNEQIATVQASLGVRATRIEMQQALQTTAANDRASLRSDIEDVDITSAITEMQQIMTVLQATQASFTKLSGLSLFDYLK</sequence>
<dbReference type="InterPro" id="IPR001029">
    <property type="entry name" value="Flagellin_N"/>
</dbReference>